<feature type="transmembrane region" description="Helical" evidence="6">
    <location>
        <begin position="43"/>
        <end position="63"/>
    </location>
</feature>
<accession>A0A895YN31</accession>
<keyword evidence="2 6" id="KW-0812">Transmembrane</keyword>
<proteinExistence type="predicted"/>
<dbReference type="EMBL" id="CP070499">
    <property type="protein sequence ID" value="QSB16096.1"/>
    <property type="molecule type" value="Genomic_DNA"/>
</dbReference>
<protein>
    <submittedName>
        <fullName evidence="7">DUF4870 domain-containing protein</fullName>
    </submittedName>
</protein>
<evidence type="ECO:0000313" key="7">
    <source>
        <dbReference type="EMBL" id="QSB16096.1"/>
    </source>
</evidence>
<keyword evidence="8" id="KW-1185">Reference proteome</keyword>
<keyword evidence="4 6" id="KW-0472">Membrane</keyword>
<feature type="region of interest" description="Disordered" evidence="5">
    <location>
        <begin position="1"/>
        <end position="24"/>
    </location>
</feature>
<dbReference type="Pfam" id="PF09685">
    <property type="entry name" value="MamF_MmsF"/>
    <property type="match status" value="1"/>
</dbReference>
<dbReference type="KEGG" id="nhy:JQS43_07265"/>
<dbReference type="InterPro" id="IPR019109">
    <property type="entry name" value="MamF_MmsF"/>
</dbReference>
<gene>
    <name evidence="7" type="ORF">JQS43_07265</name>
</gene>
<feature type="transmembrane region" description="Helical" evidence="6">
    <location>
        <begin position="100"/>
        <end position="121"/>
    </location>
</feature>
<dbReference type="RefSeq" id="WP_239678299.1">
    <property type="nucleotide sequence ID" value="NZ_CP070499.1"/>
</dbReference>
<feature type="transmembrane region" description="Helical" evidence="6">
    <location>
        <begin position="75"/>
        <end position="94"/>
    </location>
</feature>
<keyword evidence="3 6" id="KW-1133">Transmembrane helix</keyword>
<evidence type="ECO:0000256" key="1">
    <source>
        <dbReference type="ARBA" id="ARBA00004141"/>
    </source>
</evidence>
<evidence type="ECO:0000256" key="2">
    <source>
        <dbReference type="ARBA" id="ARBA00022692"/>
    </source>
</evidence>
<evidence type="ECO:0000256" key="3">
    <source>
        <dbReference type="ARBA" id="ARBA00022989"/>
    </source>
</evidence>
<dbReference type="AlphaFoldDB" id="A0A895YN31"/>
<evidence type="ECO:0000256" key="4">
    <source>
        <dbReference type="ARBA" id="ARBA00023136"/>
    </source>
</evidence>
<reference evidence="7" key="1">
    <citation type="submission" date="2021-02" db="EMBL/GenBank/DDBJ databases">
        <title>Natrosporangium hydrolyticum gen. nov., sp. nov, a haloalkaliphilic actinobacterium from a soda solonchak soil.</title>
        <authorList>
            <person name="Sorokin D.Y."/>
            <person name="Khijniak T.V."/>
            <person name="Zakharycheva A.P."/>
            <person name="Boueva O.V."/>
            <person name="Ariskina E.V."/>
            <person name="Hahnke R.L."/>
            <person name="Bunk B."/>
            <person name="Sproer C."/>
            <person name="Schumann P."/>
            <person name="Evtushenko L.I."/>
            <person name="Kublanov I.V."/>
        </authorList>
    </citation>
    <scope>NUCLEOTIDE SEQUENCE</scope>
    <source>
        <strain evidence="7">DSM 106523</strain>
    </source>
</reference>
<organism evidence="7 8">
    <name type="scientific">Natronosporangium hydrolyticum</name>
    <dbReference type="NCBI Taxonomy" id="2811111"/>
    <lineage>
        <taxon>Bacteria</taxon>
        <taxon>Bacillati</taxon>
        <taxon>Actinomycetota</taxon>
        <taxon>Actinomycetes</taxon>
        <taxon>Micromonosporales</taxon>
        <taxon>Micromonosporaceae</taxon>
        <taxon>Natronosporangium</taxon>
    </lineage>
</organism>
<dbReference type="Proteomes" id="UP000662857">
    <property type="component" value="Chromosome"/>
</dbReference>
<evidence type="ECO:0000256" key="6">
    <source>
        <dbReference type="SAM" id="Phobius"/>
    </source>
</evidence>
<evidence type="ECO:0000313" key="8">
    <source>
        <dbReference type="Proteomes" id="UP000662857"/>
    </source>
</evidence>
<sequence length="139" mass="14321">MTSPPQPPPAPPPPPPGGAAPPPGYANGEEKTWALVAHFGGGAGMLILGGMFGWVAPLIALVAKGKESPTVRAHAVQALNFQLTWSIVGLLGWLTLCLVIGALLLPAAIVVSVVFSIIAGIKANDGHLYNYQLAIKMVK</sequence>
<evidence type="ECO:0000256" key="5">
    <source>
        <dbReference type="SAM" id="MobiDB-lite"/>
    </source>
</evidence>
<comment type="subcellular location">
    <subcellularLocation>
        <location evidence="1">Membrane</location>
        <topology evidence="1">Multi-pass membrane protein</topology>
    </subcellularLocation>
</comment>
<name>A0A895YN31_9ACTN</name>